<sequence length="126" mass="12998">MLLVKGDATALSVDEKALLTARGVTSATVFGGEDTVSAPLAADIKSVTTALTRIDGDDRFIVSANVTAANWTAPVDTVYFATGENYPDALAGGVLAGITKSPVLLVCSTRRWRTCRSAADPGRPVG</sequence>
<organism evidence="1 2">
    <name type="scientific">Herbiconiux flava</name>
    <dbReference type="NCBI Taxonomy" id="881268"/>
    <lineage>
        <taxon>Bacteria</taxon>
        <taxon>Bacillati</taxon>
        <taxon>Actinomycetota</taxon>
        <taxon>Actinomycetes</taxon>
        <taxon>Micrococcales</taxon>
        <taxon>Microbacteriaceae</taxon>
        <taxon>Herbiconiux</taxon>
    </lineage>
</organism>
<reference evidence="1 2" key="1">
    <citation type="submission" date="2020-07" db="EMBL/GenBank/DDBJ databases">
        <title>Sequencing the genomes of 1000 actinobacteria strains.</title>
        <authorList>
            <person name="Klenk H.-P."/>
        </authorList>
    </citation>
    <scope>NUCLEOTIDE SEQUENCE [LARGE SCALE GENOMIC DNA]</scope>
    <source>
        <strain evidence="1 2">DSM 26474</strain>
    </source>
</reference>
<comment type="caution">
    <text evidence="1">The sequence shown here is derived from an EMBL/GenBank/DDBJ whole genome shotgun (WGS) entry which is preliminary data.</text>
</comment>
<dbReference type="AlphaFoldDB" id="A0A852SR15"/>
<dbReference type="Pfam" id="PF04122">
    <property type="entry name" value="CW_binding_2"/>
    <property type="match status" value="1"/>
</dbReference>
<protein>
    <submittedName>
        <fullName evidence="1">Putative cell wall-binding protein</fullName>
    </submittedName>
</protein>
<evidence type="ECO:0000313" key="2">
    <source>
        <dbReference type="Proteomes" id="UP000549913"/>
    </source>
</evidence>
<dbReference type="RefSeq" id="WP_420841069.1">
    <property type="nucleotide sequence ID" value="NZ_JACCBM010000001.1"/>
</dbReference>
<proteinExistence type="predicted"/>
<evidence type="ECO:0000313" key="1">
    <source>
        <dbReference type="EMBL" id="NYD71309.1"/>
    </source>
</evidence>
<keyword evidence="2" id="KW-1185">Reference proteome</keyword>
<gene>
    <name evidence="1" type="ORF">BJ984_002467</name>
</gene>
<dbReference type="Proteomes" id="UP000549913">
    <property type="component" value="Unassembled WGS sequence"/>
</dbReference>
<accession>A0A852SR15</accession>
<dbReference type="EMBL" id="JACCBM010000001">
    <property type="protein sequence ID" value="NYD71309.1"/>
    <property type="molecule type" value="Genomic_DNA"/>
</dbReference>
<dbReference type="InterPro" id="IPR007253">
    <property type="entry name" value="Cell_wall-bd_2"/>
</dbReference>
<name>A0A852SR15_9MICO</name>